<keyword evidence="3" id="KW-0812">Transmembrane</keyword>
<protein>
    <submittedName>
        <fullName evidence="5">JmjC domain-containing protein 7</fullName>
    </submittedName>
</protein>
<gene>
    <name evidence="5" type="primary">JMJD7</name>
    <name evidence="5" type="ORF">CR513_02947</name>
</gene>
<dbReference type="PROSITE" id="PS51184">
    <property type="entry name" value="JMJC"/>
    <property type="match status" value="1"/>
</dbReference>
<organism evidence="5 6">
    <name type="scientific">Mucuna pruriens</name>
    <name type="common">Velvet bean</name>
    <name type="synonym">Dolichos pruriens</name>
    <dbReference type="NCBI Taxonomy" id="157652"/>
    <lineage>
        <taxon>Eukaryota</taxon>
        <taxon>Viridiplantae</taxon>
        <taxon>Streptophyta</taxon>
        <taxon>Embryophyta</taxon>
        <taxon>Tracheophyta</taxon>
        <taxon>Spermatophyta</taxon>
        <taxon>Magnoliopsida</taxon>
        <taxon>eudicotyledons</taxon>
        <taxon>Gunneridae</taxon>
        <taxon>Pentapetalae</taxon>
        <taxon>rosids</taxon>
        <taxon>fabids</taxon>
        <taxon>Fabales</taxon>
        <taxon>Fabaceae</taxon>
        <taxon>Papilionoideae</taxon>
        <taxon>50 kb inversion clade</taxon>
        <taxon>NPAAA clade</taxon>
        <taxon>indigoferoid/millettioid clade</taxon>
        <taxon>Phaseoleae</taxon>
        <taxon>Mucuna</taxon>
    </lineage>
</organism>
<dbReference type="PANTHER" id="PTHR12461:SF99">
    <property type="entry name" value="BIFUNCTIONAL PEPTIDASE AND (3S)-LYSYL HYDROXYLASE JMJD7"/>
    <property type="match status" value="1"/>
</dbReference>
<dbReference type="Proteomes" id="UP000257109">
    <property type="component" value="Unassembled WGS sequence"/>
</dbReference>
<evidence type="ECO:0000256" key="1">
    <source>
        <dbReference type="ARBA" id="ARBA00006801"/>
    </source>
</evidence>
<keyword evidence="6" id="KW-1185">Reference proteome</keyword>
<reference evidence="5" key="1">
    <citation type="submission" date="2018-05" db="EMBL/GenBank/DDBJ databases">
        <title>Draft genome of Mucuna pruriens seed.</title>
        <authorList>
            <person name="Nnadi N.E."/>
            <person name="Vos R."/>
            <person name="Hasami M.H."/>
            <person name="Devisetty U.K."/>
            <person name="Aguiy J.C."/>
        </authorList>
    </citation>
    <scope>NUCLEOTIDE SEQUENCE [LARGE SCALE GENOMIC DNA]</scope>
    <source>
        <strain evidence="5">JCA_2017</strain>
    </source>
</reference>
<keyword evidence="3" id="KW-1133">Transmembrane helix</keyword>
<dbReference type="InterPro" id="IPR014710">
    <property type="entry name" value="RmlC-like_jellyroll"/>
</dbReference>
<feature type="non-terminal residue" evidence="5">
    <location>
        <position position="1"/>
    </location>
</feature>
<dbReference type="PANTHER" id="PTHR12461">
    <property type="entry name" value="HYPOXIA-INDUCIBLE FACTOR 1 ALPHA INHIBITOR-RELATED"/>
    <property type="match status" value="1"/>
</dbReference>
<dbReference type="Gene3D" id="2.60.120.10">
    <property type="entry name" value="Jelly Rolls"/>
    <property type="match status" value="1"/>
</dbReference>
<dbReference type="InterPro" id="IPR003347">
    <property type="entry name" value="JmjC_dom"/>
</dbReference>
<evidence type="ECO:0000259" key="4">
    <source>
        <dbReference type="PROSITE" id="PS51184"/>
    </source>
</evidence>
<feature type="domain" description="JmjC" evidence="4">
    <location>
        <begin position="125"/>
        <end position="318"/>
    </location>
</feature>
<dbReference type="OrthoDB" id="415358at2759"/>
<dbReference type="STRING" id="157652.A0A371IB56"/>
<evidence type="ECO:0000256" key="3">
    <source>
        <dbReference type="SAM" id="Phobius"/>
    </source>
</evidence>
<evidence type="ECO:0000313" key="6">
    <source>
        <dbReference type="Proteomes" id="UP000257109"/>
    </source>
</evidence>
<comment type="caution">
    <text evidence="5">The sequence shown here is derived from an EMBL/GenBank/DDBJ whole genome shotgun (WGS) entry which is preliminary data.</text>
</comment>
<proteinExistence type="inferred from homology"/>
<dbReference type="EMBL" id="QJKJ01000498">
    <property type="protein sequence ID" value="RDY12278.1"/>
    <property type="molecule type" value="Genomic_DNA"/>
</dbReference>
<evidence type="ECO:0000313" key="5">
    <source>
        <dbReference type="EMBL" id="RDY12278.1"/>
    </source>
</evidence>
<dbReference type="Pfam" id="PF13621">
    <property type="entry name" value="Cupin_8"/>
    <property type="match status" value="1"/>
</dbReference>
<sequence length="373" mass="41919">MEEIEELWREVRDLSLGNSGRVERLESPPRPIEFLRDFITPNKPCIISNAISHWPALSSWPHHSYLSQTLSGATVSVHLTPTGAADALASLPSSSLCFASAHVQRVPFPEALGLISSSSPHKLVAYAQQQNDCFRSEYSSLAADCDSHLGWATEAVGSEPEAVNLWIGNQHSQTSFHKDHYENLYAVVTGEKHFLLLPPTDVHRLYIRDYPAATYTYSSDTGEFDLGLEKPTRNVPWCSVDPYPSLETMDDEMAKFPLYFNGPPPFECTVKAGEVLYLPSMWFHHVRQSADDGGLTIAVNYCKDQAFPFTVPCPILIRILMLVIFYAGYDMQFDIKYAYFNFLQSINYRSTPSPRIPDKLSEETDSGPDDYDS</sequence>
<dbReference type="InterPro" id="IPR041667">
    <property type="entry name" value="Cupin_8"/>
</dbReference>
<feature type="compositionally biased region" description="Acidic residues" evidence="2">
    <location>
        <begin position="363"/>
        <end position="373"/>
    </location>
</feature>
<feature type="region of interest" description="Disordered" evidence="2">
    <location>
        <begin position="354"/>
        <end position="373"/>
    </location>
</feature>
<comment type="similarity">
    <text evidence="1">Belongs to the JARID1 histone demethylase family.</text>
</comment>
<dbReference type="AlphaFoldDB" id="A0A371IB56"/>
<feature type="transmembrane region" description="Helical" evidence="3">
    <location>
        <begin position="309"/>
        <end position="329"/>
    </location>
</feature>
<dbReference type="SMART" id="SM00558">
    <property type="entry name" value="JmjC"/>
    <property type="match status" value="1"/>
</dbReference>
<dbReference type="SUPFAM" id="SSF51197">
    <property type="entry name" value="Clavaminate synthase-like"/>
    <property type="match status" value="1"/>
</dbReference>
<accession>A0A371IB56</accession>
<name>A0A371IB56_MUCPR</name>
<keyword evidence="3" id="KW-0472">Membrane</keyword>
<evidence type="ECO:0000256" key="2">
    <source>
        <dbReference type="SAM" id="MobiDB-lite"/>
    </source>
</evidence>